<keyword evidence="4" id="KW-1185">Reference proteome</keyword>
<feature type="signal peptide" evidence="2">
    <location>
        <begin position="1"/>
        <end position="25"/>
    </location>
</feature>
<evidence type="ECO:0000256" key="2">
    <source>
        <dbReference type="SAM" id="SignalP"/>
    </source>
</evidence>
<feature type="compositionally biased region" description="Low complexity" evidence="1">
    <location>
        <begin position="84"/>
        <end position="108"/>
    </location>
</feature>
<dbReference type="Proteomes" id="UP000199647">
    <property type="component" value="Unassembled WGS sequence"/>
</dbReference>
<dbReference type="RefSeq" id="WP_143061901.1">
    <property type="nucleotide sequence ID" value="NZ_FOFG01000004.1"/>
</dbReference>
<gene>
    <name evidence="3" type="ORF">SAMN05216548_10479</name>
</gene>
<evidence type="ECO:0000313" key="3">
    <source>
        <dbReference type="EMBL" id="SEQ35781.1"/>
    </source>
</evidence>
<reference evidence="3 4" key="1">
    <citation type="submission" date="2016-10" db="EMBL/GenBank/DDBJ databases">
        <authorList>
            <person name="de Groot N.N."/>
        </authorList>
    </citation>
    <scope>NUCLEOTIDE SEQUENCE [LARGE SCALE GENOMIC DNA]</scope>
    <source>
        <strain evidence="3 4">A52C2</strain>
    </source>
</reference>
<keyword evidence="2" id="KW-0732">Signal</keyword>
<dbReference type="STRING" id="1855383.SAMN05216548_10479"/>
<organism evidence="3 4">
    <name type="scientific">Faunimonas pinastri</name>
    <dbReference type="NCBI Taxonomy" id="1855383"/>
    <lineage>
        <taxon>Bacteria</taxon>
        <taxon>Pseudomonadati</taxon>
        <taxon>Pseudomonadota</taxon>
        <taxon>Alphaproteobacteria</taxon>
        <taxon>Hyphomicrobiales</taxon>
        <taxon>Afifellaceae</taxon>
        <taxon>Faunimonas</taxon>
    </lineage>
</organism>
<dbReference type="EMBL" id="FOFG01000004">
    <property type="protein sequence ID" value="SEQ35781.1"/>
    <property type="molecule type" value="Genomic_DNA"/>
</dbReference>
<evidence type="ECO:0000256" key="1">
    <source>
        <dbReference type="SAM" id="MobiDB-lite"/>
    </source>
</evidence>
<protein>
    <submittedName>
        <fullName evidence="3">Uncharacterized protein</fullName>
    </submittedName>
</protein>
<feature type="chain" id="PRO_5011582747" evidence="2">
    <location>
        <begin position="26"/>
        <end position="119"/>
    </location>
</feature>
<feature type="region of interest" description="Disordered" evidence="1">
    <location>
        <begin position="24"/>
        <end position="51"/>
    </location>
</feature>
<name>A0A1H9FCW4_9HYPH</name>
<sequence>MKIESVRGALLAAVLAALPLAGAHAQTTTDAPAQPAVPPPSSPNSPANNFDFTNCLAKGNDSAHCRLGNGTGGVPDAAPKTNDPAVTGTTAPTGGLAGPGTTTGETTPQQPRAIAPGNP</sequence>
<accession>A0A1H9FCW4</accession>
<feature type="region of interest" description="Disordered" evidence="1">
    <location>
        <begin position="67"/>
        <end position="119"/>
    </location>
</feature>
<dbReference type="AlphaFoldDB" id="A0A1H9FCW4"/>
<evidence type="ECO:0000313" key="4">
    <source>
        <dbReference type="Proteomes" id="UP000199647"/>
    </source>
</evidence>
<proteinExistence type="predicted"/>